<name>A0A7U2ESW1_PHANO</name>
<gene>
    <name evidence="2" type="ORF">JI435_402480</name>
</gene>
<feature type="signal peptide" evidence="1">
    <location>
        <begin position="1"/>
        <end position="24"/>
    </location>
</feature>
<dbReference type="AlphaFoldDB" id="A0A7U2ESW1"/>
<keyword evidence="3" id="KW-1185">Reference proteome</keyword>
<evidence type="ECO:0000256" key="1">
    <source>
        <dbReference type="SAM" id="SignalP"/>
    </source>
</evidence>
<dbReference type="EMBL" id="CP069024">
    <property type="protein sequence ID" value="QRC92441.1"/>
    <property type="molecule type" value="Genomic_DNA"/>
</dbReference>
<proteinExistence type="predicted"/>
<sequence>MQYYNLFIFLQRLLVLTSTQLSEQGGIWAARTSINSSAVMKQCTQQEFRLEWDSDCAHIMAL</sequence>
<dbReference type="Proteomes" id="UP000663193">
    <property type="component" value="Chromosome 2"/>
</dbReference>
<feature type="chain" id="PRO_5031538635" evidence="1">
    <location>
        <begin position="25"/>
        <end position="62"/>
    </location>
</feature>
<protein>
    <submittedName>
        <fullName evidence="2">Uncharacterized protein</fullName>
    </submittedName>
</protein>
<accession>A0A7U2ESW1</accession>
<keyword evidence="1" id="KW-0732">Signal</keyword>
<evidence type="ECO:0000313" key="2">
    <source>
        <dbReference type="EMBL" id="QRC92441.1"/>
    </source>
</evidence>
<evidence type="ECO:0000313" key="3">
    <source>
        <dbReference type="Proteomes" id="UP000663193"/>
    </source>
</evidence>
<reference evidence="3" key="1">
    <citation type="journal article" date="2021" name="BMC Genomics">
        <title>Chromosome-level genome assembly and manually-curated proteome of model necrotroph Parastagonospora nodorum Sn15 reveals a genome-wide trove of candidate effector homologs, and redundancy of virulence-related functions within an accessory chromosome.</title>
        <authorList>
            <person name="Bertazzoni S."/>
            <person name="Jones D.A.B."/>
            <person name="Phan H.T."/>
            <person name="Tan K.-C."/>
            <person name="Hane J.K."/>
        </authorList>
    </citation>
    <scope>NUCLEOTIDE SEQUENCE [LARGE SCALE GENOMIC DNA]</scope>
    <source>
        <strain evidence="3">SN15 / ATCC MYA-4574 / FGSC 10173)</strain>
    </source>
</reference>
<dbReference type="VEuPathDB" id="FungiDB:JI435_402480"/>
<organism evidence="2 3">
    <name type="scientific">Phaeosphaeria nodorum (strain SN15 / ATCC MYA-4574 / FGSC 10173)</name>
    <name type="common">Glume blotch fungus</name>
    <name type="synonym">Parastagonospora nodorum</name>
    <dbReference type="NCBI Taxonomy" id="321614"/>
    <lineage>
        <taxon>Eukaryota</taxon>
        <taxon>Fungi</taxon>
        <taxon>Dikarya</taxon>
        <taxon>Ascomycota</taxon>
        <taxon>Pezizomycotina</taxon>
        <taxon>Dothideomycetes</taxon>
        <taxon>Pleosporomycetidae</taxon>
        <taxon>Pleosporales</taxon>
        <taxon>Pleosporineae</taxon>
        <taxon>Phaeosphaeriaceae</taxon>
        <taxon>Parastagonospora</taxon>
    </lineage>
</organism>